<keyword evidence="2" id="KW-0812">Transmembrane</keyword>
<dbReference type="GO" id="GO:0016020">
    <property type="term" value="C:membrane"/>
    <property type="evidence" value="ECO:0007669"/>
    <property type="project" value="GOC"/>
</dbReference>
<name>A0A2A9DKM1_9CORY</name>
<dbReference type="RefSeq" id="WP_231913466.1">
    <property type="nucleotide sequence ID" value="NZ_LS483464.1"/>
</dbReference>
<organism evidence="3 4">
    <name type="scientific">Corynebacterium renale</name>
    <dbReference type="NCBI Taxonomy" id="1724"/>
    <lineage>
        <taxon>Bacteria</taxon>
        <taxon>Bacillati</taxon>
        <taxon>Actinomycetota</taxon>
        <taxon>Actinomycetes</taxon>
        <taxon>Mycobacteriales</taxon>
        <taxon>Corynebacteriaceae</taxon>
        <taxon>Corynebacterium</taxon>
    </lineage>
</organism>
<evidence type="ECO:0000256" key="1">
    <source>
        <dbReference type="SAM" id="MobiDB-lite"/>
    </source>
</evidence>
<dbReference type="GO" id="GO:0006506">
    <property type="term" value="P:GPI anchor biosynthetic process"/>
    <property type="evidence" value="ECO:0007669"/>
    <property type="project" value="UniProtKB-KW"/>
</dbReference>
<evidence type="ECO:0000256" key="2">
    <source>
        <dbReference type="SAM" id="Phobius"/>
    </source>
</evidence>
<accession>A0A2A9DKM1</accession>
<evidence type="ECO:0000313" key="4">
    <source>
        <dbReference type="Proteomes" id="UP000221653"/>
    </source>
</evidence>
<sequence length="111" mass="12287">MSENTENLESQHPDESSDKELRSQANKALAKYGLARLGLFIVLTVIIQVAAVLIGAPVPLVMSALLALIVAFPLSMLTFPTMRLEANAAVAAWNQRRKDRKEWIAQELSER</sequence>
<keyword evidence="2" id="KW-0472">Membrane</keyword>
<gene>
    <name evidence="3" type="ORF">ATK06_0352</name>
</gene>
<dbReference type="Pfam" id="PF14012">
    <property type="entry name" value="DUF4229"/>
    <property type="match status" value="1"/>
</dbReference>
<protein>
    <submittedName>
        <fullName evidence="3">Uncharacterized protein DUF4229</fullName>
    </submittedName>
</protein>
<dbReference type="InterPro" id="IPR025323">
    <property type="entry name" value="DUF4229"/>
</dbReference>
<keyword evidence="4" id="KW-1185">Reference proteome</keyword>
<dbReference type="Proteomes" id="UP000221653">
    <property type="component" value="Unassembled WGS sequence"/>
</dbReference>
<comment type="caution">
    <text evidence="3">The sequence shown here is derived from an EMBL/GenBank/DDBJ whole genome shotgun (WGS) entry which is preliminary data.</text>
</comment>
<feature type="region of interest" description="Disordered" evidence="1">
    <location>
        <begin position="1"/>
        <end position="22"/>
    </location>
</feature>
<proteinExistence type="predicted"/>
<feature type="transmembrane region" description="Helical" evidence="2">
    <location>
        <begin position="34"/>
        <end position="54"/>
    </location>
</feature>
<dbReference type="EMBL" id="PDJF01000001">
    <property type="protein sequence ID" value="PFG27297.1"/>
    <property type="molecule type" value="Genomic_DNA"/>
</dbReference>
<feature type="transmembrane region" description="Helical" evidence="2">
    <location>
        <begin position="60"/>
        <end position="79"/>
    </location>
</feature>
<feature type="compositionally biased region" description="Basic and acidic residues" evidence="1">
    <location>
        <begin position="9"/>
        <end position="22"/>
    </location>
</feature>
<evidence type="ECO:0000313" key="3">
    <source>
        <dbReference type="EMBL" id="PFG27297.1"/>
    </source>
</evidence>
<reference evidence="3 4" key="1">
    <citation type="submission" date="2017-10" db="EMBL/GenBank/DDBJ databases">
        <title>Sequencing the genomes of 1000 actinobacteria strains.</title>
        <authorList>
            <person name="Klenk H.-P."/>
        </authorList>
    </citation>
    <scope>NUCLEOTIDE SEQUENCE [LARGE SCALE GENOMIC DNA]</scope>
    <source>
        <strain evidence="3 4">DSM 20688</strain>
    </source>
</reference>
<keyword evidence="2" id="KW-1133">Transmembrane helix</keyword>
<dbReference type="AlphaFoldDB" id="A0A2A9DKM1"/>